<sequence length="117" mass="12596">MGCQGGEEITVATSTGEGLQQPPPSNHSSGEAQWASEFLFAFMGEAQKLRCKDPPVNVKSPALDFRAGAQGFRVRFTGHNREHTSTCSTSPGSCCTAGPTLYFYCFTSRKTNDVVIL</sequence>
<accession>A0AAV2DBQ9</accession>
<gene>
    <name evidence="2" type="ORF">LTRI10_LOCUS13070</name>
</gene>
<reference evidence="2 3" key="1">
    <citation type="submission" date="2024-04" db="EMBL/GenBank/DDBJ databases">
        <authorList>
            <person name="Fracassetti M."/>
        </authorList>
    </citation>
    <scope>NUCLEOTIDE SEQUENCE [LARGE SCALE GENOMIC DNA]</scope>
</reference>
<evidence type="ECO:0000313" key="3">
    <source>
        <dbReference type="Proteomes" id="UP001497516"/>
    </source>
</evidence>
<dbReference type="Proteomes" id="UP001497516">
    <property type="component" value="Chromosome 2"/>
</dbReference>
<protein>
    <submittedName>
        <fullName evidence="2">Uncharacterized protein</fullName>
    </submittedName>
</protein>
<keyword evidence="3" id="KW-1185">Reference proteome</keyword>
<dbReference type="AlphaFoldDB" id="A0AAV2DBQ9"/>
<evidence type="ECO:0000256" key="1">
    <source>
        <dbReference type="SAM" id="MobiDB-lite"/>
    </source>
</evidence>
<proteinExistence type="predicted"/>
<evidence type="ECO:0000313" key="2">
    <source>
        <dbReference type="EMBL" id="CAL1370980.1"/>
    </source>
</evidence>
<organism evidence="2 3">
    <name type="scientific">Linum trigynum</name>
    <dbReference type="NCBI Taxonomy" id="586398"/>
    <lineage>
        <taxon>Eukaryota</taxon>
        <taxon>Viridiplantae</taxon>
        <taxon>Streptophyta</taxon>
        <taxon>Embryophyta</taxon>
        <taxon>Tracheophyta</taxon>
        <taxon>Spermatophyta</taxon>
        <taxon>Magnoliopsida</taxon>
        <taxon>eudicotyledons</taxon>
        <taxon>Gunneridae</taxon>
        <taxon>Pentapetalae</taxon>
        <taxon>rosids</taxon>
        <taxon>fabids</taxon>
        <taxon>Malpighiales</taxon>
        <taxon>Linaceae</taxon>
        <taxon>Linum</taxon>
    </lineage>
</organism>
<dbReference type="EMBL" id="OZ034815">
    <property type="protein sequence ID" value="CAL1370980.1"/>
    <property type="molecule type" value="Genomic_DNA"/>
</dbReference>
<feature type="region of interest" description="Disordered" evidence="1">
    <location>
        <begin position="1"/>
        <end position="31"/>
    </location>
</feature>
<name>A0AAV2DBQ9_9ROSI</name>